<dbReference type="InterPro" id="IPR050318">
    <property type="entry name" value="DENR/SUI1_TIF"/>
</dbReference>
<dbReference type="InterPro" id="IPR001950">
    <property type="entry name" value="SUI1"/>
</dbReference>
<feature type="compositionally biased region" description="Low complexity" evidence="4">
    <location>
        <begin position="217"/>
        <end position="230"/>
    </location>
</feature>
<dbReference type="STRING" id="3988.B9TPL8"/>
<dbReference type="GO" id="GO:0001731">
    <property type="term" value="P:formation of translation preinitiation complex"/>
    <property type="evidence" value="ECO:0000318"/>
    <property type="project" value="GO_Central"/>
</dbReference>
<dbReference type="GO" id="GO:0003743">
    <property type="term" value="F:translation initiation factor activity"/>
    <property type="evidence" value="ECO:0007669"/>
    <property type="project" value="InterPro"/>
</dbReference>
<dbReference type="SUPFAM" id="SSF55159">
    <property type="entry name" value="eIF1-like"/>
    <property type="match status" value="1"/>
</dbReference>
<feature type="domain" description="SUI1" evidence="5">
    <location>
        <begin position="43"/>
        <end position="109"/>
    </location>
</feature>
<dbReference type="GO" id="GO:0006417">
    <property type="term" value="P:regulation of translation"/>
    <property type="evidence" value="ECO:0007669"/>
    <property type="project" value="UniProtKB-KW"/>
</dbReference>
<dbReference type="AlphaFoldDB" id="B9TPL8"/>
<keyword evidence="7" id="KW-1185">Reference proteome</keyword>
<name>B9TPL8_RICCO</name>
<dbReference type="eggNOG" id="ENOG502R8U2">
    <property type="taxonomic scope" value="Eukaryota"/>
</dbReference>
<protein>
    <submittedName>
        <fullName evidence="6">Protein yciH, putative</fullName>
    </submittedName>
</protein>
<comment type="similarity">
    <text evidence="1">Belongs to the SUI1 family.</text>
</comment>
<dbReference type="PANTHER" id="PTHR12789">
    <property type="entry name" value="DENSITY-REGULATED PROTEIN HOMOLOG"/>
    <property type="match status" value="1"/>
</dbReference>
<dbReference type="NCBIfam" id="TIGR01158">
    <property type="entry name" value="SUI1_rel"/>
    <property type="match status" value="1"/>
</dbReference>
<dbReference type="GO" id="GO:0002188">
    <property type="term" value="P:translation reinitiation"/>
    <property type="evidence" value="ECO:0000318"/>
    <property type="project" value="GO_Central"/>
</dbReference>
<evidence type="ECO:0000256" key="1">
    <source>
        <dbReference type="ARBA" id="ARBA00005422"/>
    </source>
</evidence>
<dbReference type="Proteomes" id="UP000008311">
    <property type="component" value="Unassembled WGS sequence"/>
</dbReference>
<dbReference type="InParanoid" id="B9TPL8"/>
<dbReference type="CDD" id="cd11567">
    <property type="entry name" value="YciH_like"/>
    <property type="match status" value="1"/>
</dbReference>
<dbReference type="Pfam" id="PF01253">
    <property type="entry name" value="SUI1"/>
    <property type="match status" value="1"/>
</dbReference>
<evidence type="ECO:0000259" key="5">
    <source>
        <dbReference type="PROSITE" id="PS50296"/>
    </source>
</evidence>
<evidence type="ECO:0000256" key="4">
    <source>
        <dbReference type="SAM" id="MobiDB-lite"/>
    </source>
</evidence>
<evidence type="ECO:0000256" key="2">
    <source>
        <dbReference type="ARBA" id="ARBA00022845"/>
    </source>
</evidence>
<evidence type="ECO:0000313" key="7">
    <source>
        <dbReference type="Proteomes" id="UP000008311"/>
    </source>
</evidence>
<dbReference type="Gene3D" id="3.30.780.10">
    <property type="entry name" value="SUI1-like domain"/>
    <property type="match status" value="1"/>
</dbReference>
<keyword evidence="3" id="KW-0648">Protein biosynthesis</keyword>
<feature type="compositionally biased region" description="Basic residues" evidence="4">
    <location>
        <begin position="200"/>
        <end position="216"/>
    </location>
</feature>
<organism evidence="6 7">
    <name type="scientific">Ricinus communis</name>
    <name type="common">Castor bean</name>
    <dbReference type="NCBI Taxonomy" id="3988"/>
    <lineage>
        <taxon>Eukaryota</taxon>
        <taxon>Viridiplantae</taxon>
        <taxon>Streptophyta</taxon>
        <taxon>Embryophyta</taxon>
        <taxon>Tracheophyta</taxon>
        <taxon>Spermatophyta</taxon>
        <taxon>Magnoliopsida</taxon>
        <taxon>eudicotyledons</taxon>
        <taxon>Gunneridae</taxon>
        <taxon>Pentapetalae</taxon>
        <taxon>rosids</taxon>
        <taxon>fabids</taxon>
        <taxon>Malpighiales</taxon>
        <taxon>Euphorbiaceae</taxon>
        <taxon>Acalyphoideae</taxon>
        <taxon>Acalypheae</taxon>
        <taxon>Ricinus</taxon>
    </lineage>
</organism>
<feature type="compositionally biased region" description="Low complexity" evidence="4">
    <location>
        <begin position="135"/>
        <end position="147"/>
    </location>
</feature>
<reference evidence="7" key="1">
    <citation type="journal article" date="2010" name="Nat. Biotechnol.">
        <title>Draft genome sequence of the oilseed species Ricinus communis.</title>
        <authorList>
            <person name="Chan A.P."/>
            <person name="Crabtree J."/>
            <person name="Zhao Q."/>
            <person name="Lorenzi H."/>
            <person name="Orvis J."/>
            <person name="Puiu D."/>
            <person name="Melake-Berhan A."/>
            <person name="Jones K.M."/>
            <person name="Redman J."/>
            <person name="Chen G."/>
            <person name="Cahoon E.B."/>
            <person name="Gedil M."/>
            <person name="Stanke M."/>
            <person name="Haas B.J."/>
            <person name="Wortman J.R."/>
            <person name="Fraser-Liggett C.M."/>
            <person name="Ravel J."/>
            <person name="Rabinowicz P.D."/>
        </authorList>
    </citation>
    <scope>NUCLEOTIDE SEQUENCE [LARGE SCALE GENOMIC DNA]</scope>
    <source>
        <strain evidence="7">cv. Hale</strain>
    </source>
</reference>
<sequence>MKHSNGGLVYSTESGRMCPGCRQPVAACTCKTSAAPVGDGNVRVSRQTKGRGGKAVTLVKGLALDAAALAALGKALRTACGSGGTVKDGVIEVQGDHCDRIMEELAKLGHRPKRAGGRWVCGACPASPAVPAPPSSSRSGSTRRCGIAGAGPGARGTRRPRAPHAREGARCVRIPPAGGAGACGTRAARPARRAASGPRSRARNPHTARRGTRGRRAPAGTPAPAGSSPCAPSPGP</sequence>
<dbReference type="InterPro" id="IPR036877">
    <property type="entry name" value="SUI1_dom_sf"/>
</dbReference>
<keyword evidence="2" id="KW-0810">Translation regulation</keyword>
<dbReference type="PANTHER" id="PTHR12789:SF0">
    <property type="entry name" value="DENSITY-REGULATED PROTEIN"/>
    <property type="match status" value="1"/>
</dbReference>
<feature type="region of interest" description="Disordered" evidence="4">
    <location>
        <begin position="127"/>
        <end position="236"/>
    </location>
</feature>
<accession>B9TPL8</accession>
<proteinExistence type="inferred from homology"/>
<dbReference type="EMBL" id="EQ996088">
    <property type="protein sequence ID" value="EEF22196.1"/>
    <property type="molecule type" value="Genomic_DNA"/>
</dbReference>
<dbReference type="PROSITE" id="PS50296">
    <property type="entry name" value="SUI1"/>
    <property type="match status" value="1"/>
</dbReference>
<evidence type="ECO:0000313" key="6">
    <source>
        <dbReference type="EMBL" id="EEF22196.1"/>
    </source>
</evidence>
<gene>
    <name evidence="6" type="ORF">RCOM_2074490</name>
</gene>
<feature type="compositionally biased region" description="Low complexity" evidence="4">
    <location>
        <begin position="173"/>
        <end position="199"/>
    </location>
</feature>
<dbReference type="NCBIfam" id="NF005297">
    <property type="entry name" value="PRK06824.1"/>
    <property type="match status" value="1"/>
</dbReference>
<dbReference type="InterPro" id="IPR005872">
    <property type="entry name" value="SUI1_arc_bac"/>
</dbReference>
<evidence type="ECO:0000256" key="3">
    <source>
        <dbReference type="ARBA" id="ARBA00022917"/>
    </source>
</evidence>